<accession>A0A2K1LB89</accession>
<reference evidence="1 3" key="1">
    <citation type="journal article" date="2008" name="Science">
        <title>The Physcomitrella genome reveals evolutionary insights into the conquest of land by plants.</title>
        <authorList>
            <person name="Rensing S."/>
            <person name="Lang D."/>
            <person name="Zimmer A."/>
            <person name="Terry A."/>
            <person name="Salamov A."/>
            <person name="Shapiro H."/>
            <person name="Nishiyama T."/>
            <person name="Perroud P.-F."/>
            <person name="Lindquist E."/>
            <person name="Kamisugi Y."/>
            <person name="Tanahashi T."/>
            <person name="Sakakibara K."/>
            <person name="Fujita T."/>
            <person name="Oishi K."/>
            <person name="Shin-I T."/>
            <person name="Kuroki Y."/>
            <person name="Toyoda A."/>
            <person name="Suzuki Y."/>
            <person name="Hashimoto A."/>
            <person name="Yamaguchi K."/>
            <person name="Sugano A."/>
            <person name="Kohara Y."/>
            <person name="Fujiyama A."/>
            <person name="Anterola A."/>
            <person name="Aoki S."/>
            <person name="Ashton N."/>
            <person name="Barbazuk W.B."/>
            <person name="Barker E."/>
            <person name="Bennetzen J."/>
            <person name="Bezanilla M."/>
            <person name="Blankenship R."/>
            <person name="Cho S.H."/>
            <person name="Dutcher S."/>
            <person name="Estelle M."/>
            <person name="Fawcett J.A."/>
            <person name="Gundlach H."/>
            <person name="Hanada K."/>
            <person name="Heyl A."/>
            <person name="Hicks K.A."/>
            <person name="Hugh J."/>
            <person name="Lohr M."/>
            <person name="Mayer K."/>
            <person name="Melkozernov A."/>
            <person name="Murata T."/>
            <person name="Nelson D."/>
            <person name="Pils B."/>
            <person name="Prigge M."/>
            <person name="Reiss B."/>
            <person name="Renner T."/>
            <person name="Rombauts S."/>
            <person name="Rushton P."/>
            <person name="Sanderfoot A."/>
            <person name="Schween G."/>
            <person name="Shiu S.-H."/>
            <person name="Stueber K."/>
            <person name="Theodoulou F.L."/>
            <person name="Tu H."/>
            <person name="Van de Peer Y."/>
            <person name="Verrier P.J."/>
            <person name="Waters E."/>
            <person name="Wood A."/>
            <person name="Yang L."/>
            <person name="Cove D."/>
            <person name="Cuming A."/>
            <person name="Hasebe M."/>
            <person name="Lucas S."/>
            <person name="Mishler D.B."/>
            <person name="Reski R."/>
            <person name="Grigoriev I."/>
            <person name="Quatrano R.S."/>
            <person name="Boore J.L."/>
        </authorList>
    </citation>
    <scope>NUCLEOTIDE SEQUENCE [LARGE SCALE GENOMIC DNA]</scope>
    <source>
        <strain evidence="2 3">cv. Gransden 2004</strain>
    </source>
</reference>
<dbReference type="InParanoid" id="A0A2K1LB89"/>
<dbReference type="PANTHER" id="PTHR33153:SF3">
    <property type="entry name" value="TRAFFICKING PROTEIN PARTICLE COMPLEX SUBUNIT 11 DOMAIN-CONTAINING PROTEIN"/>
    <property type="match status" value="1"/>
</dbReference>
<sequence length="149" mass="17303">MRGVEDIEKGISGFVKYWEDLCNVDITGEYQRRYEHLVVYWRNVKDAFHEPIIPCNVLREGFWPITRVRENLADQLSDDGEDHEEFGEDDPYVGPLRGRPQPSFRVGRDVREGYFVAIRPAEGEIQPVWIARALSNPDCNPEKPNCILI</sequence>
<dbReference type="PANTHER" id="PTHR33153">
    <property type="entry name" value="MYND-TYPE DOMAIN-CONTAINING PROTEIN"/>
    <property type="match status" value="1"/>
</dbReference>
<proteinExistence type="predicted"/>
<dbReference type="AlphaFoldDB" id="A0A2K1LB89"/>
<dbReference type="EnsemblPlants" id="Pp3c1_36680V3.1">
    <property type="protein sequence ID" value="PAC:32969414.CDS.1"/>
    <property type="gene ID" value="Pp3c1_36680"/>
</dbReference>
<reference evidence="2" key="3">
    <citation type="submission" date="2020-12" db="UniProtKB">
        <authorList>
            <consortium name="EnsemblPlants"/>
        </authorList>
    </citation>
    <scope>IDENTIFICATION</scope>
</reference>
<organism evidence="1">
    <name type="scientific">Physcomitrium patens</name>
    <name type="common">Spreading-leaved earth moss</name>
    <name type="synonym">Physcomitrella patens</name>
    <dbReference type="NCBI Taxonomy" id="3218"/>
    <lineage>
        <taxon>Eukaryota</taxon>
        <taxon>Viridiplantae</taxon>
        <taxon>Streptophyta</taxon>
        <taxon>Embryophyta</taxon>
        <taxon>Bryophyta</taxon>
        <taxon>Bryophytina</taxon>
        <taxon>Bryopsida</taxon>
        <taxon>Funariidae</taxon>
        <taxon>Funariales</taxon>
        <taxon>Funariaceae</taxon>
        <taxon>Physcomitrium</taxon>
    </lineage>
</organism>
<dbReference type="Gramene" id="Pp3c1_36680V3.1">
    <property type="protein sequence ID" value="PAC:32969414.CDS.1"/>
    <property type="gene ID" value="Pp3c1_36680"/>
</dbReference>
<evidence type="ECO:0000313" key="2">
    <source>
        <dbReference type="EnsemblPlants" id="PAC:32969414.CDS.1"/>
    </source>
</evidence>
<dbReference type="EMBL" id="ABEU02000001">
    <property type="protein sequence ID" value="PNR63281.1"/>
    <property type="molecule type" value="Genomic_DNA"/>
</dbReference>
<reference evidence="1 3" key="2">
    <citation type="journal article" date="2018" name="Plant J.">
        <title>The Physcomitrella patens chromosome-scale assembly reveals moss genome structure and evolution.</title>
        <authorList>
            <person name="Lang D."/>
            <person name="Ullrich K.K."/>
            <person name="Murat F."/>
            <person name="Fuchs J."/>
            <person name="Jenkins J."/>
            <person name="Haas F.B."/>
            <person name="Piednoel M."/>
            <person name="Gundlach H."/>
            <person name="Van Bel M."/>
            <person name="Meyberg R."/>
            <person name="Vives C."/>
            <person name="Morata J."/>
            <person name="Symeonidi A."/>
            <person name="Hiss M."/>
            <person name="Muchero W."/>
            <person name="Kamisugi Y."/>
            <person name="Saleh O."/>
            <person name="Blanc G."/>
            <person name="Decker E.L."/>
            <person name="van Gessel N."/>
            <person name="Grimwood J."/>
            <person name="Hayes R.D."/>
            <person name="Graham S.W."/>
            <person name="Gunter L.E."/>
            <person name="McDaniel S.F."/>
            <person name="Hoernstein S.N.W."/>
            <person name="Larsson A."/>
            <person name="Li F.W."/>
            <person name="Perroud P.F."/>
            <person name="Phillips J."/>
            <person name="Ranjan P."/>
            <person name="Rokshar D.S."/>
            <person name="Rothfels C.J."/>
            <person name="Schneider L."/>
            <person name="Shu S."/>
            <person name="Stevenson D.W."/>
            <person name="Thummler F."/>
            <person name="Tillich M."/>
            <person name="Villarreal Aguilar J.C."/>
            <person name="Widiez T."/>
            <person name="Wong G.K."/>
            <person name="Wymore A."/>
            <person name="Zhang Y."/>
            <person name="Zimmer A.D."/>
            <person name="Quatrano R.S."/>
            <person name="Mayer K.F.X."/>
            <person name="Goodstein D."/>
            <person name="Casacuberta J.M."/>
            <person name="Vandepoele K."/>
            <person name="Reski R."/>
            <person name="Cuming A.C."/>
            <person name="Tuskan G.A."/>
            <person name="Maumus F."/>
            <person name="Salse J."/>
            <person name="Schmutz J."/>
            <person name="Rensing S.A."/>
        </authorList>
    </citation>
    <scope>NUCLEOTIDE SEQUENCE [LARGE SCALE GENOMIC DNA]</scope>
    <source>
        <strain evidence="2 3">cv. Gransden 2004</strain>
    </source>
</reference>
<dbReference type="Proteomes" id="UP000006727">
    <property type="component" value="Chromosome 1"/>
</dbReference>
<protein>
    <submittedName>
        <fullName evidence="1 2">Uncharacterized protein</fullName>
    </submittedName>
</protein>
<evidence type="ECO:0000313" key="3">
    <source>
        <dbReference type="Proteomes" id="UP000006727"/>
    </source>
</evidence>
<keyword evidence="3" id="KW-1185">Reference proteome</keyword>
<evidence type="ECO:0000313" key="1">
    <source>
        <dbReference type="EMBL" id="PNR63281.1"/>
    </source>
</evidence>
<name>A0A2K1LB89_PHYPA</name>
<gene>
    <name evidence="1" type="ORF">PHYPA_001706</name>
</gene>